<dbReference type="Proteomes" id="UP000295468">
    <property type="component" value="Unassembled WGS sequence"/>
</dbReference>
<reference evidence="2 3" key="1">
    <citation type="submission" date="2019-03" db="EMBL/GenBank/DDBJ databases">
        <title>Genomic Encyclopedia of Archaeal and Bacterial Type Strains, Phase II (KMG-II): from individual species to whole genera.</title>
        <authorList>
            <person name="Goeker M."/>
        </authorList>
    </citation>
    <scope>NUCLEOTIDE SEQUENCE [LARGE SCALE GENOMIC DNA]</scope>
    <source>
        <strain evidence="2 3">DSM 18435</strain>
    </source>
</reference>
<evidence type="ECO:0000313" key="2">
    <source>
        <dbReference type="EMBL" id="TDQ29064.1"/>
    </source>
</evidence>
<dbReference type="AlphaFoldDB" id="A0A4V6PW95"/>
<keyword evidence="3" id="KW-1185">Reference proteome</keyword>
<comment type="caution">
    <text evidence="2">The sequence shown here is derived from an EMBL/GenBank/DDBJ whole genome shotgun (WGS) entry which is preliminary data.</text>
</comment>
<protein>
    <submittedName>
        <fullName evidence="2">Uncharacterized protein</fullName>
    </submittedName>
</protein>
<accession>A0A4V6PW95</accession>
<keyword evidence="1" id="KW-0472">Membrane</keyword>
<gene>
    <name evidence="2" type="ORF">CLV82_2513</name>
</gene>
<sequence>MDFILGYSIVVTVVFMVWLVFVIQMYRKLK</sequence>
<dbReference type="EMBL" id="SNYI01000003">
    <property type="protein sequence ID" value="TDQ29064.1"/>
    <property type="molecule type" value="Genomic_DNA"/>
</dbReference>
<feature type="transmembrane region" description="Helical" evidence="1">
    <location>
        <begin position="6"/>
        <end position="26"/>
    </location>
</feature>
<name>A0A4V6PW95_9FLAO</name>
<organism evidence="2 3">
    <name type="scientific">Zeaxanthinibacter enoshimensis</name>
    <dbReference type="NCBI Taxonomy" id="392009"/>
    <lineage>
        <taxon>Bacteria</taxon>
        <taxon>Pseudomonadati</taxon>
        <taxon>Bacteroidota</taxon>
        <taxon>Flavobacteriia</taxon>
        <taxon>Flavobacteriales</taxon>
        <taxon>Flavobacteriaceae</taxon>
        <taxon>Zeaxanthinibacter</taxon>
    </lineage>
</organism>
<keyword evidence="1" id="KW-0812">Transmembrane</keyword>
<keyword evidence="1" id="KW-1133">Transmembrane helix</keyword>
<evidence type="ECO:0000313" key="3">
    <source>
        <dbReference type="Proteomes" id="UP000295468"/>
    </source>
</evidence>
<evidence type="ECO:0000256" key="1">
    <source>
        <dbReference type="SAM" id="Phobius"/>
    </source>
</evidence>
<proteinExistence type="predicted"/>